<dbReference type="AlphaFoldDB" id="A0AB34J9F6"/>
<dbReference type="EMBL" id="JBGBPQ010000011">
    <property type="protein sequence ID" value="KAL1515861.1"/>
    <property type="molecule type" value="Genomic_DNA"/>
</dbReference>
<dbReference type="Proteomes" id="UP001515480">
    <property type="component" value="Unassembled WGS sequence"/>
</dbReference>
<name>A0AB34J9F6_PRYPA</name>
<sequence length="369" mass="40131">MLSLALLPAAPCSLARTRCAELTPLPFRTEPHRCALLPAPLLAPPLPLPPARRRLCITMLSIPPSDALTSAAAGARAFLERWPFPTELPSSLPSMRVVGSFGVLREVLAEILDFVRPASVALTAVCALLAVVCGLLLGDRTAATSADAEADATLLAAMPKKMARRWDHGKGYEHLAEADSALEEAVKVSPGLWVELAVCVGVDLSGLASYFFSRFGELSDLGFAVVNAFVVELFFDWPAMAVFAFWEELLPFTDFIPSTTLAWILVVTNGRKALRALRGLAPRKNKGSLLVIHRLAADSRTKKRNPIFDVGTLFGSDSQFILSVHVGSIQPHLYDEHSFEYRSLFSCQKVRPSDCSMQMVRPLCSCPSK</sequence>
<proteinExistence type="predicted"/>
<gene>
    <name evidence="1" type="ORF">AB1Y20_002476</name>
</gene>
<accession>A0AB34J9F6</accession>
<organism evidence="1 2">
    <name type="scientific">Prymnesium parvum</name>
    <name type="common">Toxic golden alga</name>
    <dbReference type="NCBI Taxonomy" id="97485"/>
    <lineage>
        <taxon>Eukaryota</taxon>
        <taxon>Haptista</taxon>
        <taxon>Haptophyta</taxon>
        <taxon>Prymnesiophyceae</taxon>
        <taxon>Prymnesiales</taxon>
        <taxon>Prymnesiaceae</taxon>
        <taxon>Prymnesium</taxon>
    </lineage>
</organism>
<keyword evidence="2" id="KW-1185">Reference proteome</keyword>
<comment type="caution">
    <text evidence="1">The sequence shown here is derived from an EMBL/GenBank/DDBJ whole genome shotgun (WGS) entry which is preliminary data.</text>
</comment>
<evidence type="ECO:0000313" key="2">
    <source>
        <dbReference type="Proteomes" id="UP001515480"/>
    </source>
</evidence>
<reference evidence="1 2" key="1">
    <citation type="journal article" date="2024" name="Science">
        <title>Giant polyketide synthase enzymes in the biosynthesis of giant marine polyether toxins.</title>
        <authorList>
            <person name="Fallon T.R."/>
            <person name="Shende V.V."/>
            <person name="Wierzbicki I.H."/>
            <person name="Pendleton A.L."/>
            <person name="Watervoot N.F."/>
            <person name="Auber R.P."/>
            <person name="Gonzalez D.J."/>
            <person name="Wisecaver J.H."/>
            <person name="Moore B.S."/>
        </authorList>
    </citation>
    <scope>NUCLEOTIDE SEQUENCE [LARGE SCALE GENOMIC DNA]</scope>
    <source>
        <strain evidence="1 2">12B1</strain>
    </source>
</reference>
<evidence type="ECO:0000313" key="1">
    <source>
        <dbReference type="EMBL" id="KAL1515861.1"/>
    </source>
</evidence>
<protein>
    <submittedName>
        <fullName evidence="1">Uncharacterized protein</fullName>
    </submittedName>
</protein>